<evidence type="ECO:0000256" key="5">
    <source>
        <dbReference type="ARBA" id="ARBA00022801"/>
    </source>
</evidence>
<evidence type="ECO:0000256" key="2">
    <source>
        <dbReference type="ARBA" id="ARBA00004196"/>
    </source>
</evidence>
<evidence type="ECO:0000256" key="1">
    <source>
        <dbReference type="ARBA" id="ARBA00001947"/>
    </source>
</evidence>
<keyword evidence="7" id="KW-0482">Metalloprotease</keyword>
<keyword evidence="5 12" id="KW-0378">Hydrolase</keyword>
<dbReference type="Gene3D" id="3.10.450.350">
    <property type="match status" value="1"/>
</dbReference>
<dbReference type="InterPro" id="IPR050570">
    <property type="entry name" value="Cell_wall_metabolism_enzyme"/>
</dbReference>
<keyword evidence="4" id="KW-0479">Metal-binding</keyword>
<evidence type="ECO:0000259" key="10">
    <source>
        <dbReference type="Pfam" id="PF01551"/>
    </source>
</evidence>
<comment type="caution">
    <text evidence="12">The sequence shown here is derived from an EMBL/GenBank/DDBJ whole genome shotgun (WGS) entry which is preliminary data.</text>
</comment>
<dbReference type="PANTHER" id="PTHR21666:SF288">
    <property type="entry name" value="CELL DIVISION PROTEIN YTFB"/>
    <property type="match status" value="1"/>
</dbReference>
<feature type="domain" description="Csd3-like second N-terminal" evidence="11">
    <location>
        <begin position="151"/>
        <end position="267"/>
    </location>
</feature>
<dbReference type="GO" id="GO:0046872">
    <property type="term" value="F:metal ion binding"/>
    <property type="evidence" value="ECO:0007669"/>
    <property type="project" value="UniProtKB-KW"/>
</dbReference>
<accession>A0A9X2Q2W5</accession>
<proteinExistence type="predicted"/>
<feature type="chain" id="PRO_5040658218" evidence="9">
    <location>
        <begin position="24"/>
        <end position="436"/>
    </location>
</feature>
<sequence>MSFSRGPVRLLAVLLIVAGGGIACQTGATAPTAPTESTAVFEVSTDRYGLPTGRYEVEDGRVGRAETFSDVLGEHGVDYQTILRLADAARPEFEVTNLRAGRPYRVYVNPWLQQPQYLAYQIDARRYVVFDLQHPDRTHVATRPVTRQWATVAGTVEGSLYETVVDNGGHPLLALRLSEVFAWQIDFFRLRAGDSFRLVYEARAVEGDAVQPGDIVAAHVRHRGEDYYAFRFESGAGDAEYFNRAGQSLRRQLLKAPLQYSRISSGYTNRRYHPVLKEYRPHRGVDYAAPRGTSVRSVGEGVVQRAGYEGPNGNYVKIRHNGTYTSGYLHLSQISVASGDRVQQGETIGYVGSTGRSTGPHLDYRLWKHGSPVNPVTLELPPSQPVPLQHRDAFRATVRALLPRLDGESVFARVSSPPGPRWNDRTAPAGSHIANR</sequence>
<evidence type="ECO:0000313" key="13">
    <source>
        <dbReference type="EMBL" id="MCS3952490.1"/>
    </source>
</evidence>
<name>A0A9X2Q2W5_9BACT</name>
<protein>
    <submittedName>
        <fullName evidence="12">Murein DD-endopeptidase MepM/ murein hydrolase activator NlpD</fullName>
    </submittedName>
</protein>
<comment type="cofactor">
    <cofactor evidence="1">
        <name>Zn(2+)</name>
        <dbReference type="ChEBI" id="CHEBI:29105"/>
    </cofactor>
</comment>
<dbReference type="InterPro" id="IPR045834">
    <property type="entry name" value="Csd3_N2"/>
</dbReference>
<feature type="domain" description="M23ase beta-sheet core" evidence="10">
    <location>
        <begin position="281"/>
        <end position="375"/>
    </location>
</feature>
<dbReference type="InterPro" id="IPR011055">
    <property type="entry name" value="Dup_hybrid_motif"/>
</dbReference>
<dbReference type="Gene3D" id="2.70.70.10">
    <property type="entry name" value="Glucose Permease (Domain IIA)"/>
    <property type="match status" value="1"/>
</dbReference>
<dbReference type="InterPro" id="IPR016047">
    <property type="entry name" value="M23ase_b-sheet_dom"/>
</dbReference>
<dbReference type="CDD" id="cd12797">
    <property type="entry name" value="M23_peptidase"/>
    <property type="match status" value="1"/>
</dbReference>
<dbReference type="PROSITE" id="PS51257">
    <property type="entry name" value="PROKAR_LIPOPROTEIN"/>
    <property type="match status" value="1"/>
</dbReference>
<evidence type="ECO:0000256" key="3">
    <source>
        <dbReference type="ARBA" id="ARBA00022670"/>
    </source>
</evidence>
<feature type="region of interest" description="Disordered" evidence="8">
    <location>
        <begin position="412"/>
        <end position="436"/>
    </location>
</feature>
<comment type="subcellular location">
    <subcellularLocation>
        <location evidence="2">Cell envelope</location>
    </subcellularLocation>
</comment>
<gene>
    <name evidence="12" type="ORF">GGP61_001855</name>
    <name evidence="13" type="ORF">GGP83_002462</name>
</gene>
<dbReference type="GO" id="GO:0004222">
    <property type="term" value="F:metalloendopeptidase activity"/>
    <property type="evidence" value="ECO:0007669"/>
    <property type="project" value="TreeGrafter"/>
</dbReference>
<dbReference type="PANTHER" id="PTHR21666">
    <property type="entry name" value="PEPTIDASE-RELATED"/>
    <property type="match status" value="1"/>
</dbReference>
<evidence type="ECO:0000256" key="7">
    <source>
        <dbReference type="ARBA" id="ARBA00023049"/>
    </source>
</evidence>
<feature type="signal peptide" evidence="9">
    <location>
        <begin position="1"/>
        <end position="23"/>
    </location>
</feature>
<dbReference type="SUPFAM" id="SSF51261">
    <property type="entry name" value="Duplicated hybrid motif"/>
    <property type="match status" value="1"/>
</dbReference>
<dbReference type="Pfam" id="PF01551">
    <property type="entry name" value="Peptidase_M23"/>
    <property type="match status" value="1"/>
</dbReference>
<evidence type="ECO:0000313" key="12">
    <source>
        <dbReference type="EMBL" id="MCS3710251.1"/>
    </source>
</evidence>
<dbReference type="GO" id="GO:0030313">
    <property type="term" value="C:cell envelope"/>
    <property type="evidence" value="ECO:0007669"/>
    <property type="project" value="UniProtKB-SubCell"/>
</dbReference>
<reference evidence="12" key="1">
    <citation type="submission" date="2022-08" db="EMBL/GenBank/DDBJ databases">
        <title>Genomic Encyclopedia of Type Strains, Phase V (KMG-V): Genome sequencing to study the core and pangenomes of soil and plant-associated prokaryotes.</title>
        <authorList>
            <person name="Whitman W."/>
        </authorList>
    </citation>
    <scope>NUCLEOTIDE SEQUENCE</scope>
    <source>
        <strain evidence="13">SP2017</strain>
        <strain evidence="12">SP3049</strain>
    </source>
</reference>
<evidence type="ECO:0000256" key="8">
    <source>
        <dbReference type="SAM" id="MobiDB-lite"/>
    </source>
</evidence>
<keyword evidence="9" id="KW-0732">Signal</keyword>
<evidence type="ECO:0000313" key="14">
    <source>
        <dbReference type="Proteomes" id="UP001155057"/>
    </source>
</evidence>
<evidence type="ECO:0000256" key="9">
    <source>
        <dbReference type="SAM" id="SignalP"/>
    </source>
</evidence>
<dbReference type="EMBL" id="JANUAE010000005">
    <property type="protein sequence ID" value="MCS3710251.1"/>
    <property type="molecule type" value="Genomic_DNA"/>
</dbReference>
<dbReference type="AlphaFoldDB" id="A0A9X2Q2W5"/>
<evidence type="ECO:0000256" key="6">
    <source>
        <dbReference type="ARBA" id="ARBA00022833"/>
    </source>
</evidence>
<keyword evidence="3" id="KW-0645">Protease</keyword>
<dbReference type="GO" id="GO:0006508">
    <property type="term" value="P:proteolysis"/>
    <property type="evidence" value="ECO:0007669"/>
    <property type="project" value="UniProtKB-KW"/>
</dbReference>
<dbReference type="EMBL" id="JANUBB010000010">
    <property type="protein sequence ID" value="MCS3952490.1"/>
    <property type="molecule type" value="Genomic_DNA"/>
</dbReference>
<dbReference type="Pfam" id="PF19425">
    <property type="entry name" value="Csd3_N2"/>
    <property type="match status" value="1"/>
</dbReference>
<organism evidence="12 14">
    <name type="scientific">Salinibacter ruber</name>
    <dbReference type="NCBI Taxonomy" id="146919"/>
    <lineage>
        <taxon>Bacteria</taxon>
        <taxon>Pseudomonadati</taxon>
        <taxon>Rhodothermota</taxon>
        <taxon>Rhodothermia</taxon>
        <taxon>Rhodothermales</taxon>
        <taxon>Salinibacteraceae</taxon>
        <taxon>Salinibacter</taxon>
    </lineage>
</organism>
<evidence type="ECO:0000259" key="11">
    <source>
        <dbReference type="Pfam" id="PF19425"/>
    </source>
</evidence>
<dbReference type="RefSeq" id="WP_013061818.1">
    <property type="nucleotide sequence ID" value="NZ_JANTZN010000014.1"/>
</dbReference>
<dbReference type="Proteomes" id="UP001155010">
    <property type="component" value="Unassembled WGS sequence"/>
</dbReference>
<keyword evidence="6" id="KW-0862">Zinc</keyword>
<evidence type="ECO:0000256" key="4">
    <source>
        <dbReference type="ARBA" id="ARBA00022723"/>
    </source>
</evidence>
<dbReference type="Proteomes" id="UP001155057">
    <property type="component" value="Unassembled WGS sequence"/>
</dbReference>